<name>A0A7J5XJE7_DISMA</name>
<keyword evidence="19" id="KW-1185">Reference proteome</keyword>
<feature type="compositionally biased region" description="Polar residues" evidence="15">
    <location>
        <begin position="790"/>
        <end position="799"/>
    </location>
</feature>
<dbReference type="Proteomes" id="UP000518266">
    <property type="component" value="Unassembled WGS sequence"/>
</dbReference>
<dbReference type="GO" id="GO:0016477">
    <property type="term" value="P:cell migration"/>
    <property type="evidence" value="ECO:0007669"/>
    <property type="project" value="TreeGrafter"/>
</dbReference>
<dbReference type="GO" id="GO:1990430">
    <property type="term" value="F:extracellular matrix protein binding"/>
    <property type="evidence" value="ECO:0007669"/>
    <property type="project" value="TreeGrafter"/>
</dbReference>
<dbReference type="CDD" id="cd00054">
    <property type="entry name" value="EGF_CA"/>
    <property type="match status" value="1"/>
</dbReference>
<dbReference type="FunFam" id="2.10.25.10:FF:000406">
    <property type="entry name" value="CD248 molecule"/>
    <property type="match status" value="1"/>
</dbReference>
<evidence type="ECO:0000256" key="5">
    <source>
        <dbReference type="ARBA" id="ARBA00022692"/>
    </source>
</evidence>
<evidence type="ECO:0000256" key="1">
    <source>
        <dbReference type="ARBA" id="ARBA00004479"/>
    </source>
</evidence>
<dbReference type="InterPro" id="IPR016187">
    <property type="entry name" value="CTDL_fold"/>
</dbReference>
<keyword evidence="4" id="KW-0254">Endocytosis</keyword>
<feature type="domain" description="EGF-like" evidence="16">
    <location>
        <begin position="563"/>
        <end position="602"/>
    </location>
</feature>
<dbReference type="EMBL" id="JAAKFY010000023">
    <property type="protein sequence ID" value="KAF3836727.1"/>
    <property type="molecule type" value="Genomic_DNA"/>
</dbReference>
<comment type="caution">
    <text evidence="18">The sequence shown here is derived from an EMBL/GenBank/DDBJ whole genome shotgun (WGS) entry which is preliminary data.</text>
</comment>
<dbReference type="PROSITE" id="PS01187">
    <property type="entry name" value="EGF_CA"/>
    <property type="match status" value="2"/>
</dbReference>
<sequence length="799" mass="87803">MPLHETGHERAFSFSSSESRRISFLRLHPEDPPLASRPRLKPACDAWISAAMPLAFGAGPPSSDGVDVGPAARPAAVSMDVDPIQAIMNPHVPVLAVFFDGQKDLMQVYRLGRQSLEALLRILPSKSTQGWSHEVLLLVPGCPGSSSSSIAWSQGAAPAPLDEEPIPLGATSAIGSFSLTHESIRTGGSMEGRLPMASCIRENHDHVAAVASPSSVPVPDLSERDALCNADGCFVVYFQRKTFLDSWRACKVKGGNLATIKRRQDANDIATLFSSLDLRHSRTSVQVWIGLQRQPRQCSATRPLRGFSWTTGDQDTDYTNWQKEDSPSMCSVPRCVVMGYSTQEQSDNFKWLDGSCSVSVDGYLCHYGYKEMCLALSSEGAGNALYSTPFNLQSTLLTHIPFGSVATVPCPAGTKDEQSVLCMLKEDGSVGWSRDSPLCSDPHETYNWCDQNNGGCEHFCRPAGVHFFCECADGYQLGEDGQNCEPSDVCQGAPCEFECLPLSDGYRCACPEGYMLAADDRSCLDVDECLQSPCEQICMNAPGTFECRCREGYHPDEDGGCEDIDECINDPCEHACENTLSSHICHCHLGYSLMPEDPSKCQDTDECQIPGTCEQMCVNYEGGFECYCEEGYELMSNHFSCRKIGQGDEEPAVTPPFPWVTNQPGPLWDYDWNPQQGHTDWPSEDEQALDWLTDPPRVLDPDVIWVTSAPQEEMLFDLALVTPTKQAEKEFDDGKADWLEWGQRPGSDLEILPTTIYTTPPPPTKSGPTPDWYDDDEEDEEETTTALPFLSTSTISEGA</sequence>
<accession>A0A7J5XJE7</accession>
<comment type="caution">
    <text evidence="14">Lacks conserved residue(s) required for the propagation of feature annotation.</text>
</comment>
<evidence type="ECO:0000313" key="19">
    <source>
        <dbReference type="Proteomes" id="UP000518266"/>
    </source>
</evidence>
<evidence type="ECO:0000256" key="14">
    <source>
        <dbReference type="PROSITE-ProRule" id="PRU00076"/>
    </source>
</evidence>
<dbReference type="SMART" id="SM00034">
    <property type="entry name" value="CLECT"/>
    <property type="match status" value="1"/>
</dbReference>
<evidence type="ECO:0000256" key="9">
    <source>
        <dbReference type="ARBA" id="ARBA00022989"/>
    </source>
</evidence>
<feature type="domain" description="C-type lectin" evidence="17">
    <location>
        <begin position="229"/>
        <end position="357"/>
    </location>
</feature>
<evidence type="ECO:0000259" key="16">
    <source>
        <dbReference type="PROSITE" id="PS50026"/>
    </source>
</evidence>
<keyword evidence="12" id="KW-0675">Receptor</keyword>
<keyword evidence="2 14" id="KW-0245">EGF-like domain</keyword>
<dbReference type="InterPro" id="IPR051505">
    <property type="entry name" value="C-type_lectin_domain"/>
</dbReference>
<evidence type="ECO:0000256" key="6">
    <source>
        <dbReference type="ARBA" id="ARBA00022729"/>
    </source>
</evidence>
<evidence type="ECO:0000256" key="8">
    <source>
        <dbReference type="ARBA" id="ARBA00022737"/>
    </source>
</evidence>
<dbReference type="InterPro" id="IPR016186">
    <property type="entry name" value="C-type_lectin-like/link_sf"/>
</dbReference>
<keyword evidence="6" id="KW-0732">Signal</keyword>
<dbReference type="SUPFAM" id="SSF56436">
    <property type="entry name" value="C-type lectin-like"/>
    <property type="match status" value="1"/>
</dbReference>
<comment type="subcellular location">
    <subcellularLocation>
        <location evidence="1">Membrane</location>
        <topology evidence="1">Single-pass type I membrane protein</topology>
    </subcellularLocation>
</comment>
<dbReference type="PROSITE" id="PS50041">
    <property type="entry name" value="C_TYPE_LECTIN_2"/>
    <property type="match status" value="1"/>
</dbReference>
<dbReference type="GO" id="GO:0031012">
    <property type="term" value="C:extracellular matrix"/>
    <property type="evidence" value="ECO:0007669"/>
    <property type="project" value="TreeGrafter"/>
</dbReference>
<dbReference type="GO" id="GO:0030246">
    <property type="term" value="F:carbohydrate binding"/>
    <property type="evidence" value="ECO:0007669"/>
    <property type="project" value="UniProtKB-KW"/>
</dbReference>
<dbReference type="SUPFAM" id="SSF57196">
    <property type="entry name" value="EGF/Laminin"/>
    <property type="match status" value="2"/>
</dbReference>
<keyword evidence="7" id="KW-0430">Lectin</keyword>
<keyword evidence="9" id="KW-1133">Transmembrane helix</keyword>
<evidence type="ECO:0000256" key="2">
    <source>
        <dbReference type="ARBA" id="ARBA00022536"/>
    </source>
</evidence>
<keyword evidence="8" id="KW-0677">Repeat</keyword>
<feature type="compositionally biased region" description="Acidic residues" evidence="15">
    <location>
        <begin position="772"/>
        <end position="783"/>
    </location>
</feature>
<protein>
    <submittedName>
        <fullName evidence="18">Uncharacterized protein</fullName>
    </submittedName>
</protein>
<dbReference type="Pfam" id="PF14670">
    <property type="entry name" value="FXa_inhibition"/>
    <property type="match status" value="1"/>
</dbReference>
<evidence type="ECO:0000256" key="10">
    <source>
        <dbReference type="ARBA" id="ARBA00023136"/>
    </source>
</evidence>
<dbReference type="PROSITE" id="PS50026">
    <property type="entry name" value="EGF_3"/>
    <property type="match status" value="2"/>
</dbReference>
<dbReference type="InterPro" id="IPR001304">
    <property type="entry name" value="C-type_lectin-like"/>
</dbReference>
<gene>
    <name evidence="18" type="ORF">F7725_004191</name>
</gene>
<reference evidence="18 19" key="1">
    <citation type="submission" date="2020-03" db="EMBL/GenBank/DDBJ databases">
        <title>Dissostichus mawsoni Genome sequencing and assembly.</title>
        <authorList>
            <person name="Park H."/>
        </authorList>
    </citation>
    <scope>NUCLEOTIDE SEQUENCE [LARGE SCALE GENOMIC DNA]</scope>
    <source>
        <strain evidence="18">DM0001</strain>
        <tissue evidence="18">Muscle</tissue>
    </source>
</reference>
<dbReference type="InterPro" id="IPR018097">
    <property type="entry name" value="EGF_Ca-bd_CS"/>
</dbReference>
<dbReference type="PANTHER" id="PTHR14789:SF4">
    <property type="entry name" value="ENDOSIALIN"/>
    <property type="match status" value="1"/>
</dbReference>
<dbReference type="Gene3D" id="3.10.100.10">
    <property type="entry name" value="Mannose-Binding Protein A, subunit A"/>
    <property type="match status" value="1"/>
</dbReference>
<dbReference type="InterPro" id="IPR000152">
    <property type="entry name" value="EGF-type_Asp/Asn_hydroxyl_site"/>
</dbReference>
<dbReference type="GO" id="GO:0009897">
    <property type="term" value="C:external side of plasma membrane"/>
    <property type="evidence" value="ECO:0007669"/>
    <property type="project" value="TreeGrafter"/>
</dbReference>
<keyword evidence="13" id="KW-0325">Glycoprotein</keyword>
<keyword evidence="10" id="KW-0472">Membrane</keyword>
<evidence type="ECO:0000256" key="12">
    <source>
        <dbReference type="ARBA" id="ARBA00023170"/>
    </source>
</evidence>
<proteinExistence type="predicted"/>
<evidence type="ECO:0000259" key="17">
    <source>
        <dbReference type="PROSITE" id="PS50041"/>
    </source>
</evidence>
<evidence type="ECO:0000256" key="15">
    <source>
        <dbReference type="SAM" id="MobiDB-lite"/>
    </source>
</evidence>
<evidence type="ECO:0000256" key="11">
    <source>
        <dbReference type="ARBA" id="ARBA00023157"/>
    </source>
</evidence>
<dbReference type="SUPFAM" id="SSF57184">
    <property type="entry name" value="Growth factor receptor domain"/>
    <property type="match status" value="1"/>
</dbReference>
<evidence type="ECO:0000313" key="18">
    <source>
        <dbReference type="EMBL" id="KAF3836727.1"/>
    </source>
</evidence>
<keyword evidence="5" id="KW-0812">Transmembrane</keyword>
<feature type="region of interest" description="Disordered" evidence="15">
    <location>
        <begin position="753"/>
        <end position="799"/>
    </location>
</feature>
<dbReference type="PROSITE" id="PS00010">
    <property type="entry name" value="ASX_HYDROXYL"/>
    <property type="match status" value="1"/>
</dbReference>
<evidence type="ECO:0000256" key="7">
    <source>
        <dbReference type="ARBA" id="ARBA00022734"/>
    </source>
</evidence>
<dbReference type="GO" id="GO:0005509">
    <property type="term" value="F:calcium ion binding"/>
    <property type="evidence" value="ECO:0007669"/>
    <property type="project" value="InterPro"/>
</dbReference>
<dbReference type="Pfam" id="PF07645">
    <property type="entry name" value="EGF_CA"/>
    <property type="match status" value="2"/>
</dbReference>
<keyword evidence="3" id="KW-0597">Phosphoprotein</keyword>
<evidence type="ECO:0000256" key="13">
    <source>
        <dbReference type="ARBA" id="ARBA00023180"/>
    </source>
</evidence>
<dbReference type="FunFam" id="2.10.25.10:FF:000119">
    <property type="entry name" value="vitamin K-dependent protein S"/>
    <property type="match status" value="1"/>
</dbReference>
<evidence type="ECO:0000256" key="3">
    <source>
        <dbReference type="ARBA" id="ARBA00022553"/>
    </source>
</evidence>
<dbReference type="PROSITE" id="PS01186">
    <property type="entry name" value="EGF_2"/>
    <property type="match status" value="2"/>
</dbReference>
<evidence type="ECO:0000256" key="4">
    <source>
        <dbReference type="ARBA" id="ARBA00022583"/>
    </source>
</evidence>
<feature type="domain" description="EGF-like" evidence="16">
    <location>
        <begin position="525"/>
        <end position="562"/>
    </location>
</feature>
<dbReference type="Gene3D" id="2.10.25.10">
    <property type="entry name" value="Laminin"/>
    <property type="match status" value="5"/>
</dbReference>
<dbReference type="AlphaFoldDB" id="A0A7J5XJE7"/>
<dbReference type="GO" id="GO:0050840">
    <property type="term" value="F:extracellular matrix binding"/>
    <property type="evidence" value="ECO:0007669"/>
    <property type="project" value="TreeGrafter"/>
</dbReference>
<dbReference type="CDD" id="cd03600">
    <property type="entry name" value="CLECT_thrombomodulin_like"/>
    <property type="match status" value="1"/>
</dbReference>
<dbReference type="OrthoDB" id="10045365at2759"/>
<dbReference type="SMART" id="SM00181">
    <property type="entry name" value="EGF"/>
    <property type="match status" value="5"/>
</dbReference>
<dbReference type="InterPro" id="IPR049883">
    <property type="entry name" value="NOTCH1_EGF-like"/>
</dbReference>
<dbReference type="FunFam" id="2.10.25.10:FF:000009">
    <property type="entry name" value="Low-density lipoprotein receptor isoform 1"/>
    <property type="match status" value="1"/>
</dbReference>
<dbReference type="Pfam" id="PF12662">
    <property type="entry name" value="cEGF"/>
    <property type="match status" value="1"/>
</dbReference>
<dbReference type="InterPro" id="IPR009030">
    <property type="entry name" value="Growth_fac_rcpt_cys_sf"/>
</dbReference>
<dbReference type="InterPro" id="IPR000742">
    <property type="entry name" value="EGF"/>
</dbReference>
<dbReference type="GO" id="GO:0006897">
    <property type="term" value="P:endocytosis"/>
    <property type="evidence" value="ECO:0007669"/>
    <property type="project" value="UniProtKB-KW"/>
</dbReference>
<dbReference type="InterPro" id="IPR026823">
    <property type="entry name" value="cEGF"/>
</dbReference>
<organism evidence="18 19">
    <name type="scientific">Dissostichus mawsoni</name>
    <name type="common">Antarctic cod</name>
    <dbReference type="NCBI Taxonomy" id="36200"/>
    <lineage>
        <taxon>Eukaryota</taxon>
        <taxon>Metazoa</taxon>
        <taxon>Chordata</taxon>
        <taxon>Craniata</taxon>
        <taxon>Vertebrata</taxon>
        <taxon>Euteleostomi</taxon>
        <taxon>Actinopterygii</taxon>
        <taxon>Neopterygii</taxon>
        <taxon>Teleostei</taxon>
        <taxon>Neoteleostei</taxon>
        <taxon>Acanthomorphata</taxon>
        <taxon>Eupercaria</taxon>
        <taxon>Perciformes</taxon>
        <taxon>Notothenioidei</taxon>
        <taxon>Nototheniidae</taxon>
        <taxon>Dissostichus</taxon>
    </lineage>
</organism>
<dbReference type="PANTHER" id="PTHR14789">
    <property type="entry name" value="CHONDROLECTIN VARIANT CHODLFDELTAE"/>
    <property type="match status" value="1"/>
</dbReference>
<dbReference type="SMART" id="SM00179">
    <property type="entry name" value="EGF_CA"/>
    <property type="match status" value="5"/>
</dbReference>
<dbReference type="InterPro" id="IPR001881">
    <property type="entry name" value="EGF-like_Ca-bd_dom"/>
</dbReference>
<keyword evidence="11" id="KW-1015">Disulfide bond</keyword>